<evidence type="ECO:0000313" key="1">
    <source>
        <dbReference type="EMBL" id="KZS02675.1"/>
    </source>
</evidence>
<proteinExistence type="predicted"/>
<protein>
    <submittedName>
        <fullName evidence="1">Uncharacterized protein</fullName>
    </submittedName>
</protein>
<dbReference type="Proteomes" id="UP000076858">
    <property type="component" value="Unassembled WGS sequence"/>
</dbReference>
<sequence>MIHFAANTAPFGLLCQNSNCGTESTSRRRKSLDIRLYCDLLTSSELQVTLKNSWTTLTKGRDSLTIPLSAM</sequence>
<gene>
    <name evidence="1" type="ORF">APZ42_000190</name>
</gene>
<dbReference type="EMBL" id="LRGB01003786">
    <property type="protein sequence ID" value="KZS02675.1"/>
    <property type="molecule type" value="Genomic_DNA"/>
</dbReference>
<comment type="caution">
    <text evidence="1">The sequence shown here is derived from an EMBL/GenBank/DDBJ whole genome shotgun (WGS) entry which is preliminary data.</text>
</comment>
<accession>A0A164JUS3</accession>
<organism evidence="1 2">
    <name type="scientific">Daphnia magna</name>
    <dbReference type="NCBI Taxonomy" id="35525"/>
    <lineage>
        <taxon>Eukaryota</taxon>
        <taxon>Metazoa</taxon>
        <taxon>Ecdysozoa</taxon>
        <taxon>Arthropoda</taxon>
        <taxon>Crustacea</taxon>
        <taxon>Branchiopoda</taxon>
        <taxon>Diplostraca</taxon>
        <taxon>Cladocera</taxon>
        <taxon>Anomopoda</taxon>
        <taxon>Daphniidae</taxon>
        <taxon>Daphnia</taxon>
    </lineage>
</organism>
<dbReference type="AlphaFoldDB" id="A0A164JUS3"/>
<name>A0A164JUS3_9CRUS</name>
<keyword evidence="2" id="KW-1185">Reference proteome</keyword>
<reference evidence="1 2" key="1">
    <citation type="submission" date="2016-03" db="EMBL/GenBank/DDBJ databases">
        <title>EvidentialGene: Evidence-directed Construction of Genes on Genomes.</title>
        <authorList>
            <person name="Gilbert D.G."/>
            <person name="Choi J.-H."/>
            <person name="Mockaitis K."/>
            <person name="Colbourne J."/>
            <person name="Pfrender M."/>
        </authorList>
    </citation>
    <scope>NUCLEOTIDE SEQUENCE [LARGE SCALE GENOMIC DNA]</scope>
    <source>
        <strain evidence="1 2">Xinb3</strain>
        <tissue evidence="1">Complete organism</tissue>
    </source>
</reference>
<evidence type="ECO:0000313" key="2">
    <source>
        <dbReference type="Proteomes" id="UP000076858"/>
    </source>
</evidence>